<evidence type="ECO:0000313" key="3">
    <source>
        <dbReference type="EMBL" id="KAL3394840.1"/>
    </source>
</evidence>
<keyword evidence="1" id="KW-0175">Coiled coil</keyword>
<dbReference type="Proteomes" id="UP001627154">
    <property type="component" value="Unassembled WGS sequence"/>
</dbReference>
<sequence>MDLLYDAADDYDDPFDFPFKIDDFQPLYVTSVKSISVEEDQGDDQSLSSVLDSKKLEKTTDETGLERKASIVYADRKSFIYDYEEEEYSSREADSEVQDEIEEEKKVEEAEGGAEEAEEAEEIFLKGDGRGFALGYGYDASALRLSEEERRDIVSQLKSLAEDAQVGLAQNKFLHKQYIGTIRNAQVLAEALDRFDEVIVYESSRYVAASSESKAIIYFGRHPRYRYNAMLENYMNYRDESEALKASRADDLQRLKDKCASENERHARMLDALIGQQLEVARKMKPRGTRNKADWLEIVSKSIESQRPKIARVAEVRLACFKIQTLLEGMQDRLKELDRLGAGYSVIDYEYLLKRKEVCVERRKEQEEQIAELSHNNLLCAAIVKNLEEEVDLDQEKIEKIRENLDCLLASNVSEHYEAASYGKQRSLIQMKTLKMQEVIGLLDKPHLLNKMAASLREIQCLKDKSEIIELQIYSDAIRHALLL</sequence>
<keyword evidence="4" id="KW-1185">Reference proteome</keyword>
<evidence type="ECO:0000313" key="4">
    <source>
        <dbReference type="Proteomes" id="UP001627154"/>
    </source>
</evidence>
<dbReference type="EMBL" id="JBJJXI010000088">
    <property type="protein sequence ID" value="KAL3394840.1"/>
    <property type="molecule type" value="Genomic_DNA"/>
</dbReference>
<dbReference type="AlphaFoldDB" id="A0ABD2WPG2"/>
<feature type="coiled-coil region" evidence="1">
    <location>
        <begin position="356"/>
        <end position="404"/>
    </location>
</feature>
<evidence type="ECO:0000256" key="2">
    <source>
        <dbReference type="SAM" id="MobiDB-lite"/>
    </source>
</evidence>
<accession>A0ABD2WPG2</accession>
<comment type="caution">
    <text evidence="3">The sequence shown here is derived from an EMBL/GenBank/DDBJ whole genome shotgun (WGS) entry which is preliminary data.</text>
</comment>
<proteinExistence type="predicted"/>
<feature type="region of interest" description="Disordered" evidence="2">
    <location>
        <begin position="36"/>
        <end position="63"/>
    </location>
</feature>
<name>A0ABD2WPG2_9HYME</name>
<organism evidence="3 4">
    <name type="scientific">Trichogramma kaykai</name>
    <dbReference type="NCBI Taxonomy" id="54128"/>
    <lineage>
        <taxon>Eukaryota</taxon>
        <taxon>Metazoa</taxon>
        <taxon>Ecdysozoa</taxon>
        <taxon>Arthropoda</taxon>
        <taxon>Hexapoda</taxon>
        <taxon>Insecta</taxon>
        <taxon>Pterygota</taxon>
        <taxon>Neoptera</taxon>
        <taxon>Endopterygota</taxon>
        <taxon>Hymenoptera</taxon>
        <taxon>Apocrita</taxon>
        <taxon>Proctotrupomorpha</taxon>
        <taxon>Chalcidoidea</taxon>
        <taxon>Trichogrammatidae</taxon>
        <taxon>Trichogramma</taxon>
    </lineage>
</organism>
<feature type="region of interest" description="Disordered" evidence="2">
    <location>
        <begin position="85"/>
        <end position="117"/>
    </location>
</feature>
<evidence type="ECO:0000256" key="1">
    <source>
        <dbReference type="SAM" id="Coils"/>
    </source>
</evidence>
<gene>
    <name evidence="3" type="ORF">TKK_011101</name>
</gene>
<reference evidence="3 4" key="1">
    <citation type="journal article" date="2024" name="bioRxiv">
        <title>A reference genome for Trichogramma kaykai: A tiny desert-dwelling parasitoid wasp with competing sex-ratio distorters.</title>
        <authorList>
            <person name="Culotta J."/>
            <person name="Lindsey A.R."/>
        </authorList>
    </citation>
    <scope>NUCLEOTIDE SEQUENCE [LARGE SCALE GENOMIC DNA]</scope>
    <source>
        <strain evidence="3 4">KSX58</strain>
    </source>
</reference>
<evidence type="ECO:0008006" key="5">
    <source>
        <dbReference type="Google" id="ProtNLM"/>
    </source>
</evidence>
<protein>
    <recommendedName>
        <fullName evidence="5">DUF4201 domain-containing protein</fullName>
    </recommendedName>
</protein>
<feature type="compositionally biased region" description="Basic and acidic residues" evidence="2">
    <location>
        <begin position="52"/>
        <end position="63"/>
    </location>
</feature>